<sequence>MYRSSVSVVPGIDSKIRISGVINNIDLEVESVDCFAPIWNSVKWEKRTLKLKITPSALPEFENPQDELITLKLNETGIYLNCSVVNTVNEQFVTTKLSWEKDGKRIFGWNENVGQVLQTFGGNTTESSVELFIISHSSAGTYTCTASNIKGKAMKKFAVFVDDGKSKP</sequence>
<comment type="caution">
    <text evidence="2">The sequence shown here is derived from an EMBL/GenBank/DDBJ whole genome shotgun (WGS) entry which is preliminary data.</text>
</comment>
<proteinExistence type="predicted"/>
<organism evidence="2 3">
    <name type="scientific">Orchesella cincta</name>
    <name type="common">Springtail</name>
    <name type="synonym">Podura cincta</name>
    <dbReference type="NCBI Taxonomy" id="48709"/>
    <lineage>
        <taxon>Eukaryota</taxon>
        <taxon>Metazoa</taxon>
        <taxon>Ecdysozoa</taxon>
        <taxon>Arthropoda</taxon>
        <taxon>Hexapoda</taxon>
        <taxon>Collembola</taxon>
        <taxon>Entomobryomorpha</taxon>
        <taxon>Entomobryoidea</taxon>
        <taxon>Orchesellidae</taxon>
        <taxon>Orchesellinae</taxon>
        <taxon>Orchesella</taxon>
    </lineage>
</organism>
<dbReference type="InterPro" id="IPR013151">
    <property type="entry name" value="Immunoglobulin_dom"/>
</dbReference>
<feature type="domain" description="Ig-like" evidence="1">
    <location>
        <begin position="59"/>
        <end position="155"/>
    </location>
</feature>
<dbReference type="SUPFAM" id="SSF48726">
    <property type="entry name" value="Immunoglobulin"/>
    <property type="match status" value="1"/>
</dbReference>
<protein>
    <submittedName>
        <fullName evidence="2">Hemicentin-1</fullName>
    </submittedName>
</protein>
<dbReference type="AlphaFoldDB" id="A0A1D2N3D9"/>
<evidence type="ECO:0000259" key="1">
    <source>
        <dbReference type="PROSITE" id="PS50835"/>
    </source>
</evidence>
<dbReference type="Proteomes" id="UP000094527">
    <property type="component" value="Unassembled WGS sequence"/>
</dbReference>
<accession>A0A1D2N3D9</accession>
<keyword evidence="3" id="KW-1185">Reference proteome</keyword>
<dbReference type="InterPro" id="IPR036179">
    <property type="entry name" value="Ig-like_dom_sf"/>
</dbReference>
<name>A0A1D2N3D9_ORCCI</name>
<evidence type="ECO:0000313" key="2">
    <source>
        <dbReference type="EMBL" id="ODM99789.1"/>
    </source>
</evidence>
<dbReference type="EMBL" id="LJIJ01000255">
    <property type="protein sequence ID" value="ODM99789.1"/>
    <property type="molecule type" value="Genomic_DNA"/>
</dbReference>
<feature type="non-terminal residue" evidence="2">
    <location>
        <position position="168"/>
    </location>
</feature>
<gene>
    <name evidence="2" type="ORF">Ocin01_06895</name>
</gene>
<dbReference type="InterPro" id="IPR013783">
    <property type="entry name" value="Ig-like_fold"/>
</dbReference>
<reference evidence="2 3" key="1">
    <citation type="journal article" date="2016" name="Genome Biol. Evol.">
        <title>Gene Family Evolution Reflects Adaptation to Soil Environmental Stressors in the Genome of the Collembolan Orchesella cincta.</title>
        <authorList>
            <person name="Faddeeva-Vakhrusheva A."/>
            <person name="Derks M.F."/>
            <person name="Anvar S.Y."/>
            <person name="Agamennone V."/>
            <person name="Suring W."/>
            <person name="Smit S."/>
            <person name="van Straalen N.M."/>
            <person name="Roelofs D."/>
        </authorList>
    </citation>
    <scope>NUCLEOTIDE SEQUENCE [LARGE SCALE GENOMIC DNA]</scope>
    <source>
        <tissue evidence="2">Mixed pool</tissue>
    </source>
</reference>
<dbReference type="PROSITE" id="PS50835">
    <property type="entry name" value="IG_LIKE"/>
    <property type="match status" value="1"/>
</dbReference>
<dbReference type="Gene3D" id="2.60.40.10">
    <property type="entry name" value="Immunoglobulins"/>
    <property type="match status" value="1"/>
</dbReference>
<evidence type="ECO:0000313" key="3">
    <source>
        <dbReference type="Proteomes" id="UP000094527"/>
    </source>
</evidence>
<dbReference type="Pfam" id="PF00047">
    <property type="entry name" value="ig"/>
    <property type="match status" value="1"/>
</dbReference>
<dbReference type="InterPro" id="IPR007110">
    <property type="entry name" value="Ig-like_dom"/>
</dbReference>